<name>A0ABY3W318_9MICC</name>
<dbReference type="Gene3D" id="3.30.565.10">
    <property type="entry name" value="Histidine kinase-like ATPase, C-terminal domain"/>
    <property type="match status" value="1"/>
</dbReference>
<evidence type="ECO:0000256" key="9">
    <source>
        <dbReference type="ARBA" id="ARBA00022777"/>
    </source>
</evidence>
<keyword evidence="6" id="KW-0808">Transferase</keyword>
<dbReference type="InterPro" id="IPR036097">
    <property type="entry name" value="HisK_dim/P_sf"/>
</dbReference>
<dbReference type="Pfam" id="PF00512">
    <property type="entry name" value="HisKA"/>
    <property type="match status" value="1"/>
</dbReference>
<dbReference type="EMBL" id="CP093326">
    <property type="protein sequence ID" value="UNK44474.1"/>
    <property type="molecule type" value="Genomic_DNA"/>
</dbReference>
<evidence type="ECO:0000256" key="11">
    <source>
        <dbReference type="ARBA" id="ARBA00022989"/>
    </source>
</evidence>
<keyword evidence="10" id="KW-0067">ATP-binding</keyword>
<gene>
    <name evidence="17" type="ORF">MNQ99_10715</name>
</gene>
<keyword evidence="9" id="KW-0418">Kinase</keyword>
<comment type="subcellular location">
    <subcellularLocation>
        <location evidence="3">Cell membrane</location>
    </subcellularLocation>
    <subcellularLocation>
        <location evidence="2">Membrane</location>
        <topology evidence="2">Multi-pass membrane protein</topology>
    </subcellularLocation>
</comment>
<feature type="domain" description="Histidine kinase" evidence="16">
    <location>
        <begin position="253"/>
        <end position="468"/>
    </location>
</feature>
<evidence type="ECO:0000256" key="15">
    <source>
        <dbReference type="SAM" id="Phobius"/>
    </source>
</evidence>
<dbReference type="RefSeq" id="WP_241912942.1">
    <property type="nucleotide sequence ID" value="NZ_CP093326.1"/>
</dbReference>
<dbReference type="SUPFAM" id="SSF47384">
    <property type="entry name" value="Homodimeric domain of signal transducing histidine kinase"/>
    <property type="match status" value="1"/>
</dbReference>
<keyword evidence="11 15" id="KW-1133">Transmembrane helix</keyword>
<proteinExistence type="predicted"/>
<dbReference type="PANTHER" id="PTHR45569">
    <property type="entry name" value="SENSOR PROTEIN KDPD"/>
    <property type="match status" value="1"/>
</dbReference>
<feature type="transmembrane region" description="Helical" evidence="15">
    <location>
        <begin position="84"/>
        <end position="104"/>
    </location>
</feature>
<evidence type="ECO:0000256" key="14">
    <source>
        <dbReference type="SAM" id="MobiDB-lite"/>
    </source>
</evidence>
<dbReference type="InterPro" id="IPR025201">
    <property type="entry name" value="KdpD_TM"/>
</dbReference>
<evidence type="ECO:0000313" key="18">
    <source>
        <dbReference type="Proteomes" id="UP000829069"/>
    </source>
</evidence>
<evidence type="ECO:0000256" key="8">
    <source>
        <dbReference type="ARBA" id="ARBA00022741"/>
    </source>
</evidence>
<evidence type="ECO:0000256" key="7">
    <source>
        <dbReference type="ARBA" id="ARBA00022692"/>
    </source>
</evidence>
<dbReference type="PRINTS" id="PR00344">
    <property type="entry name" value="BCTRLSENSOR"/>
</dbReference>
<dbReference type="SMART" id="SM00387">
    <property type="entry name" value="HATPase_c"/>
    <property type="match status" value="1"/>
</dbReference>
<evidence type="ECO:0000313" key="17">
    <source>
        <dbReference type="EMBL" id="UNK44474.1"/>
    </source>
</evidence>
<dbReference type="CDD" id="cd00082">
    <property type="entry name" value="HisKA"/>
    <property type="match status" value="1"/>
</dbReference>
<feature type="transmembrane region" description="Helical" evidence="15">
    <location>
        <begin position="6"/>
        <end position="25"/>
    </location>
</feature>
<keyword evidence="12" id="KW-0902">Two-component regulatory system</keyword>
<dbReference type="InterPro" id="IPR036890">
    <property type="entry name" value="HATPase_C_sf"/>
</dbReference>
<evidence type="ECO:0000256" key="6">
    <source>
        <dbReference type="ARBA" id="ARBA00022679"/>
    </source>
</evidence>
<feature type="transmembrane region" description="Helical" evidence="15">
    <location>
        <begin position="37"/>
        <end position="64"/>
    </location>
</feature>
<dbReference type="Pfam" id="PF02518">
    <property type="entry name" value="HATPase_c"/>
    <property type="match status" value="1"/>
</dbReference>
<dbReference type="InterPro" id="IPR052023">
    <property type="entry name" value="Histidine_kinase_KdpD"/>
</dbReference>
<dbReference type="InterPro" id="IPR038318">
    <property type="entry name" value="KdpD_sf"/>
</dbReference>
<evidence type="ECO:0000256" key="4">
    <source>
        <dbReference type="ARBA" id="ARBA00012438"/>
    </source>
</evidence>
<evidence type="ECO:0000259" key="16">
    <source>
        <dbReference type="PROSITE" id="PS50109"/>
    </source>
</evidence>
<evidence type="ECO:0000256" key="12">
    <source>
        <dbReference type="ARBA" id="ARBA00023012"/>
    </source>
</evidence>
<dbReference type="PANTHER" id="PTHR45569:SF1">
    <property type="entry name" value="SENSOR PROTEIN KDPD"/>
    <property type="match status" value="1"/>
</dbReference>
<dbReference type="SUPFAM" id="SSF55874">
    <property type="entry name" value="ATPase domain of HSP90 chaperone/DNA topoisomerase II/histidine kinase"/>
    <property type="match status" value="1"/>
</dbReference>
<feature type="region of interest" description="Disordered" evidence="14">
    <location>
        <begin position="467"/>
        <end position="487"/>
    </location>
</feature>
<keyword evidence="5" id="KW-0597">Phosphoprotein</keyword>
<sequence length="487" mass="51222">MSVRRVLAGLVLAVVLPAGLQFLLLQVWHANLTTASLIQLTGAVGVALVGGIWPALLAALWSSLLLNYFMTEPTGQLLIHETDMAVALVCFVAVAGAVAWVVDVSARRAARARRAGAEAAVLNELTRVAIATEDPLRSLLDQARQVFKADAAALFVRPSGSGSDTGDDSGWVLLAGAGQQLGSPDAADTVERVDDTTVMALLGPHLTAGESHLLKAFAAQATALRARQQLMISRLENERLAQDNLMRGSILQAVSHDLRTPLAGIKFSVSSLLHQGGSFSTEERRELLQTTDAYADQLGLLVENLLDMSRISSGSVGPLLGPVHWEDVLPGALRSVPPESVAFQIPEDCPPVEADPGLLERVIANLVENAARHAHSSVITLRAGEAPSAGSDVHGELRIIDAGTGPLPQDLEDMFKPFQRMTDSGEDAGVGLGLAVARGLTEAMGGTLHPERTPGGGLTMVLRLPLAAPRAPSNAPSDAPGIRQEDR</sequence>
<dbReference type="InterPro" id="IPR004358">
    <property type="entry name" value="Sig_transdc_His_kin-like_C"/>
</dbReference>
<evidence type="ECO:0000256" key="5">
    <source>
        <dbReference type="ARBA" id="ARBA00022553"/>
    </source>
</evidence>
<dbReference type="SMART" id="SM00388">
    <property type="entry name" value="HisKA"/>
    <property type="match status" value="1"/>
</dbReference>
<keyword evidence="8" id="KW-0547">Nucleotide-binding</keyword>
<dbReference type="Gene3D" id="1.10.287.130">
    <property type="match status" value="1"/>
</dbReference>
<evidence type="ECO:0000256" key="2">
    <source>
        <dbReference type="ARBA" id="ARBA00004141"/>
    </source>
</evidence>
<reference evidence="17 18" key="1">
    <citation type="submission" date="2022-03" db="EMBL/GenBank/DDBJ databases">
        <title>Isotopic signatures of nitrous oxide derived from detoxification processes.</title>
        <authorList>
            <person name="Behrendt U."/>
            <person name="Buchen C."/>
            <person name="Well R."/>
            <person name="Ulrich A."/>
            <person name="Rohe L."/>
            <person name="Kolb S."/>
            <person name="Schloter M."/>
            <person name="Horn M.A."/>
            <person name="Augustin J."/>
        </authorList>
    </citation>
    <scope>NUCLEOTIDE SEQUENCE [LARGE SCALE GENOMIC DNA]</scope>
    <source>
        <strain evidence="17 18">S4-C24</strain>
    </source>
</reference>
<dbReference type="PROSITE" id="PS50109">
    <property type="entry name" value="HIS_KIN"/>
    <property type="match status" value="1"/>
</dbReference>
<dbReference type="Proteomes" id="UP000829069">
    <property type="component" value="Chromosome"/>
</dbReference>
<keyword evidence="7 15" id="KW-0812">Transmembrane</keyword>
<evidence type="ECO:0000256" key="1">
    <source>
        <dbReference type="ARBA" id="ARBA00000085"/>
    </source>
</evidence>
<evidence type="ECO:0000256" key="10">
    <source>
        <dbReference type="ARBA" id="ARBA00022840"/>
    </source>
</evidence>
<keyword evidence="18" id="KW-1185">Reference proteome</keyword>
<comment type="catalytic activity">
    <reaction evidence="1">
        <text>ATP + protein L-histidine = ADP + protein N-phospho-L-histidine.</text>
        <dbReference type="EC" id="2.7.13.3"/>
    </reaction>
</comment>
<accession>A0ABY3W318</accession>
<dbReference type="Pfam" id="PF13493">
    <property type="entry name" value="DUF4118"/>
    <property type="match status" value="1"/>
</dbReference>
<dbReference type="InterPro" id="IPR003661">
    <property type="entry name" value="HisK_dim/P_dom"/>
</dbReference>
<dbReference type="Gene3D" id="1.20.120.620">
    <property type="entry name" value="Backbone structure of the membrane domain of e. Coli histidine kinase receptor kdpd"/>
    <property type="match status" value="1"/>
</dbReference>
<evidence type="ECO:0000256" key="3">
    <source>
        <dbReference type="ARBA" id="ARBA00004236"/>
    </source>
</evidence>
<organism evidence="17 18">
    <name type="scientific">Arthrobacter sulfonylureivorans</name>
    <dbReference type="NCBI Taxonomy" id="2486855"/>
    <lineage>
        <taxon>Bacteria</taxon>
        <taxon>Bacillati</taxon>
        <taxon>Actinomycetota</taxon>
        <taxon>Actinomycetes</taxon>
        <taxon>Micrococcales</taxon>
        <taxon>Micrococcaceae</taxon>
        <taxon>Arthrobacter</taxon>
    </lineage>
</organism>
<dbReference type="InterPro" id="IPR005467">
    <property type="entry name" value="His_kinase_dom"/>
</dbReference>
<protein>
    <recommendedName>
        <fullName evidence="4">histidine kinase</fullName>
        <ecNumber evidence="4">2.7.13.3</ecNumber>
    </recommendedName>
</protein>
<dbReference type="InterPro" id="IPR003594">
    <property type="entry name" value="HATPase_dom"/>
</dbReference>
<keyword evidence="13 15" id="KW-0472">Membrane</keyword>
<dbReference type="EC" id="2.7.13.3" evidence="4"/>
<evidence type="ECO:0000256" key="13">
    <source>
        <dbReference type="ARBA" id="ARBA00023136"/>
    </source>
</evidence>